<feature type="region of interest" description="Disordered" evidence="1">
    <location>
        <begin position="233"/>
        <end position="270"/>
    </location>
</feature>
<reference evidence="2" key="2">
    <citation type="submission" date="2020-05" db="UniProtKB">
        <authorList>
            <consortium name="EnsemblMetazoa"/>
        </authorList>
    </citation>
    <scope>IDENTIFICATION</scope>
    <source>
        <strain evidence="2">maculatus3</strain>
    </source>
</reference>
<reference evidence="3" key="1">
    <citation type="submission" date="2013-09" db="EMBL/GenBank/DDBJ databases">
        <title>The Genome Sequence of Anopheles maculatus species B.</title>
        <authorList>
            <consortium name="The Broad Institute Genomics Platform"/>
            <person name="Neafsey D.E."/>
            <person name="Besansky N."/>
            <person name="Howell P."/>
            <person name="Walton C."/>
            <person name="Young S.K."/>
            <person name="Zeng Q."/>
            <person name="Gargeya S."/>
            <person name="Fitzgerald M."/>
            <person name="Haas B."/>
            <person name="Abouelleil A."/>
            <person name="Allen A.W."/>
            <person name="Alvarado L."/>
            <person name="Arachchi H.M."/>
            <person name="Berlin A.M."/>
            <person name="Chapman S.B."/>
            <person name="Gainer-Dewar J."/>
            <person name="Goldberg J."/>
            <person name="Griggs A."/>
            <person name="Gujja S."/>
            <person name="Hansen M."/>
            <person name="Howarth C."/>
            <person name="Imamovic A."/>
            <person name="Ireland A."/>
            <person name="Larimer J."/>
            <person name="McCowan C."/>
            <person name="Murphy C."/>
            <person name="Pearson M."/>
            <person name="Poon T.W."/>
            <person name="Priest M."/>
            <person name="Roberts A."/>
            <person name="Saif S."/>
            <person name="Shea T."/>
            <person name="Sisk P."/>
            <person name="Sykes S."/>
            <person name="Wortman J."/>
            <person name="Nusbaum C."/>
            <person name="Birren B."/>
        </authorList>
    </citation>
    <scope>NUCLEOTIDE SEQUENCE [LARGE SCALE GENOMIC DNA]</scope>
    <source>
        <strain evidence="3">maculatus3</strain>
    </source>
</reference>
<evidence type="ECO:0000256" key="1">
    <source>
        <dbReference type="SAM" id="MobiDB-lite"/>
    </source>
</evidence>
<accession>A0A182SN21</accession>
<protein>
    <submittedName>
        <fullName evidence="2">Uncharacterized protein</fullName>
    </submittedName>
</protein>
<name>A0A182SN21_9DIPT</name>
<dbReference type="VEuPathDB" id="VectorBase:AMAM010033"/>
<evidence type="ECO:0000313" key="3">
    <source>
        <dbReference type="Proteomes" id="UP000075901"/>
    </source>
</evidence>
<keyword evidence="3" id="KW-1185">Reference proteome</keyword>
<evidence type="ECO:0000313" key="2">
    <source>
        <dbReference type="EnsemblMetazoa" id="AMAM010033-PA"/>
    </source>
</evidence>
<feature type="compositionally biased region" description="Polar residues" evidence="1">
    <location>
        <begin position="241"/>
        <end position="263"/>
    </location>
</feature>
<dbReference type="Proteomes" id="UP000075901">
    <property type="component" value="Unassembled WGS sequence"/>
</dbReference>
<dbReference type="EnsemblMetazoa" id="AMAM010033-RA">
    <property type="protein sequence ID" value="AMAM010033-PA"/>
    <property type="gene ID" value="AMAM010033"/>
</dbReference>
<proteinExistence type="predicted"/>
<organism evidence="2 3">
    <name type="scientific">Anopheles maculatus</name>
    <dbReference type="NCBI Taxonomy" id="74869"/>
    <lineage>
        <taxon>Eukaryota</taxon>
        <taxon>Metazoa</taxon>
        <taxon>Ecdysozoa</taxon>
        <taxon>Arthropoda</taxon>
        <taxon>Hexapoda</taxon>
        <taxon>Insecta</taxon>
        <taxon>Pterygota</taxon>
        <taxon>Neoptera</taxon>
        <taxon>Endopterygota</taxon>
        <taxon>Diptera</taxon>
        <taxon>Nematocera</taxon>
        <taxon>Culicoidea</taxon>
        <taxon>Culicidae</taxon>
        <taxon>Anophelinae</taxon>
        <taxon>Anopheles</taxon>
        <taxon>Anopheles maculatus group</taxon>
    </lineage>
</organism>
<sequence>VPRTYICYNNRNILDLASNVRPQGSNAPPGGFAFQFAELPETNNIQFFLQNRSQYHRLGPNGHVQEFRMATCACCDFQYPVNTVGANSYAAATAAPSAANQSFGTSNLANLSANQIYGNLQQQQQQQQQHQQQLRLQQQQLQMQFANRYNNNANGNSLGRDYNMYHQQAASGMGGAGNLQSSRFNNGVYGSANVLPGGGSLPNAHSILGGGGGSSAANGGFFNNNLLQGRDQYNPMASGMGMQQYNNASATTPKGISQSNGTLSQPAGQLRQQQQQYDMFQQQKQYLNNYAGLGSAAGGVNNGVNVTASSNAAVRLQQQQQSQQASHYYKKPQTMRYGGAGINNSMPSAGALTTGSNWKSPMANNNTIQDPAAKLFMELNKMQQHQQQSQYYVPFQ</sequence>
<dbReference type="AlphaFoldDB" id="A0A182SN21"/>